<keyword evidence="2" id="KW-0805">Transcription regulation</keyword>
<reference evidence="6 7" key="1">
    <citation type="journal article" date="2014" name="Antonie Van Leeuwenhoek">
        <title>Roseivivax atlanticus sp. nov., isolated from surface seawater of the Atlantic Ocean.</title>
        <authorList>
            <person name="Li G."/>
            <person name="Lai Q."/>
            <person name="Liu X."/>
            <person name="Sun F."/>
            <person name="Shao Z."/>
        </authorList>
    </citation>
    <scope>NUCLEOTIDE SEQUENCE [LARGE SCALE GENOMIC DNA]</scope>
    <source>
        <strain evidence="6 7">22II-s10s</strain>
    </source>
</reference>
<dbReference type="EMBL" id="AQQW01000003">
    <property type="protein sequence ID" value="ETW13447.1"/>
    <property type="molecule type" value="Genomic_DNA"/>
</dbReference>
<dbReference type="Proteomes" id="UP000019063">
    <property type="component" value="Unassembled WGS sequence"/>
</dbReference>
<evidence type="ECO:0000259" key="5">
    <source>
        <dbReference type="PROSITE" id="PS50931"/>
    </source>
</evidence>
<dbReference type="GO" id="GO:0003677">
    <property type="term" value="F:DNA binding"/>
    <property type="evidence" value="ECO:0007669"/>
    <property type="project" value="UniProtKB-KW"/>
</dbReference>
<dbReference type="PATRIC" id="fig|1317118.6.peg.1121"/>
<comment type="similarity">
    <text evidence="1">Belongs to the LysR transcriptional regulatory family.</text>
</comment>
<evidence type="ECO:0000256" key="3">
    <source>
        <dbReference type="ARBA" id="ARBA00023125"/>
    </source>
</evidence>
<dbReference type="PROSITE" id="PS50931">
    <property type="entry name" value="HTH_LYSR"/>
    <property type="match status" value="1"/>
</dbReference>
<dbReference type="Gene3D" id="3.40.190.10">
    <property type="entry name" value="Periplasmic binding protein-like II"/>
    <property type="match status" value="2"/>
</dbReference>
<protein>
    <submittedName>
        <fullName evidence="6">LysR family transcriptional regulator</fullName>
    </submittedName>
</protein>
<accession>W4HL38</accession>
<evidence type="ECO:0000313" key="7">
    <source>
        <dbReference type="Proteomes" id="UP000019063"/>
    </source>
</evidence>
<dbReference type="SUPFAM" id="SSF53850">
    <property type="entry name" value="Periplasmic binding protein-like II"/>
    <property type="match status" value="1"/>
</dbReference>
<dbReference type="AlphaFoldDB" id="W4HL38"/>
<evidence type="ECO:0000256" key="2">
    <source>
        <dbReference type="ARBA" id="ARBA00023015"/>
    </source>
</evidence>
<dbReference type="InterPro" id="IPR000847">
    <property type="entry name" value="LysR_HTH_N"/>
</dbReference>
<comment type="caution">
    <text evidence="6">The sequence shown here is derived from an EMBL/GenBank/DDBJ whole genome shotgun (WGS) entry which is preliminary data.</text>
</comment>
<keyword evidence="4" id="KW-0804">Transcription</keyword>
<dbReference type="Pfam" id="PF03466">
    <property type="entry name" value="LysR_substrate"/>
    <property type="match status" value="1"/>
</dbReference>
<dbReference type="PANTHER" id="PTHR30346">
    <property type="entry name" value="TRANSCRIPTIONAL DUAL REGULATOR HCAR-RELATED"/>
    <property type="match status" value="1"/>
</dbReference>
<keyword evidence="3" id="KW-0238">DNA-binding</keyword>
<dbReference type="InterPro" id="IPR036390">
    <property type="entry name" value="WH_DNA-bd_sf"/>
</dbReference>
<dbReference type="STRING" id="1379903.ATO8_05441"/>
<sequence>MTLSSDFANVNLRHLRAIHAIWREGSFARAAERLGVVPSALSETVRQVEEIAGAPLFDRRTRPPSPTAIGLDFLRETRPVLEQLDAALDHARDRARTQSGALRIGASPSTIGDMVAPALTAFRRDYPDVPVTLHDDVAETLADMVSDGRLDLAVAGRARTSAELIQTPVGGDRFGLACAADHPLARRGGPAKLDEIDPATIIHLGAQTGSALLLAGTPGLPREMTSGPLRTHSTVAQLCLVRAGVGVALLPEKAVGLFNDPQIRFVGIADLALERRLYLLRPARRTPPWTAGAFLRALAAHLGLPGLNDPA</sequence>
<evidence type="ECO:0000256" key="1">
    <source>
        <dbReference type="ARBA" id="ARBA00009437"/>
    </source>
</evidence>
<evidence type="ECO:0000256" key="4">
    <source>
        <dbReference type="ARBA" id="ARBA00023163"/>
    </source>
</evidence>
<dbReference type="InterPro" id="IPR036388">
    <property type="entry name" value="WH-like_DNA-bd_sf"/>
</dbReference>
<dbReference type="GO" id="GO:0003700">
    <property type="term" value="F:DNA-binding transcription factor activity"/>
    <property type="evidence" value="ECO:0007669"/>
    <property type="project" value="InterPro"/>
</dbReference>
<dbReference type="InterPro" id="IPR005119">
    <property type="entry name" value="LysR_subst-bd"/>
</dbReference>
<dbReference type="PANTHER" id="PTHR30346:SF29">
    <property type="entry name" value="LYSR SUBSTRATE-BINDING"/>
    <property type="match status" value="1"/>
</dbReference>
<dbReference type="Gene3D" id="1.10.10.10">
    <property type="entry name" value="Winged helix-like DNA-binding domain superfamily/Winged helix DNA-binding domain"/>
    <property type="match status" value="1"/>
</dbReference>
<name>W4HL38_9RHOB</name>
<proteinExistence type="inferred from homology"/>
<dbReference type="GO" id="GO:0032993">
    <property type="term" value="C:protein-DNA complex"/>
    <property type="evidence" value="ECO:0007669"/>
    <property type="project" value="TreeGrafter"/>
</dbReference>
<gene>
    <name evidence="6" type="ORF">ATO8_05441</name>
</gene>
<dbReference type="RefSeq" id="WP_081749652.1">
    <property type="nucleotide sequence ID" value="NZ_AQQW01000003.1"/>
</dbReference>
<dbReference type="SUPFAM" id="SSF46785">
    <property type="entry name" value="Winged helix' DNA-binding domain"/>
    <property type="match status" value="1"/>
</dbReference>
<keyword evidence="7" id="KW-1185">Reference proteome</keyword>
<feature type="domain" description="HTH lysR-type" evidence="5">
    <location>
        <begin position="10"/>
        <end position="67"/>
    </location>
</feature>
<organism evidence="6 7">
    <name type="scientific">Roseivivax marinus</name>
    <dbReference type="NCBI Taxonomy" id="1379903"/>
    <lineage>
        <taxon>Bacteria</taxon>
        <taxon>Pseudomonadati</taxon>
        <taxon>Pseudomonadota</taxon>
        <taxon>Alphaproteobacteria</taxon>
        <taxon>Rhodobacterales</taxon>
        <taxon>Roseobacteraceae</taxon>
        <taxon>Roseivivax</taxon>
    </lineage>
</organism>
<dbReference type="Pfam" id="PF00126">
    <property type="entry name" value="HTH_1"/>
    <property type="match status" value="1"/>
</dbReference>
<dbReference type="eggNOG" id="COG0583">
    <property type="taxonomic scope" value="Bacteria"/>
</dbReference>
<evidence type="ECO:0000313" key="6">
    <source>
        <dbReference type="EMBL" id="ETW13447.1"/>
    </source>
</evidence>